<evidence type="ECO:0008006" key="3">
    <source>
        <dbReference type="Google" id="ProtNLM"/>
    </source>
</evidence>
<reference evidence="1 2" key="1">
    <citation type="submission" date="2015-09" db="EMBL/GenBank/DDBJ databases">
        <title>Aphanizomenon flos-aquae WA102.</title>
        <authorList>
            <person name="Driscoll C."/>
        </authorList>
    </citation>
    <scope>NUCLEOTIDE SEQUENCE [LARGE SCALE GENOMIC DNA]</scope>
    <source>
        <strain evidence="1">WA102</strain>
    </source>
</reference>
<sequence length="230" mass="23808">MTWGMTAVAGATLVTGYMGAQAAKGAAQTQSDAAGRAMENERAMYEQSREDLAPYRESGYTALKDIEGMKPFLTSQFGPDQFAQYLDPSMAFRQKIGTQTTERMANVGGGALSGNTLRALTDYGQNLASTEYGNAFNRFQTERGNIYNTLANIAGMGQGAVNTGVNAGQNFAASQTGLTTGSAAAQAAGTVGAANAIGGAATNFGNMAYLNTLLNKKPVEQGPVQLSGPA</sequence>
<comment type="caution">
    <text evidence="1">The sequence shown here is derived from an EMBL/GenBank/DDBJ whole genome shotgun (WGS) entry which is preliminary data.</text>
</comment>
<protein>
    <recommendedName>
        <fullName evidence="3">DNA transfer protein p32</fullName>
    </recommendedName>
</protein>
<evidence type="ECO:0000313" key="1">
    <source>
        <dbReference type="EMBL" id="OBQ41996.1"/>
    </source>
</evidence>
<gene>
    <name evidence="1" type="ORF">AN484_19840</name>
</gene>
<organism evidence="1 2">
    <name type="scientific">Aphanizomenon flos-aquae WA102</name>
    <dbReference type="NCBI Taxonomy" id="1710896"/>
    <lineage>
        <taxon>Bacteria</taxon>
        <taxon>Bacillati</taxon>
        <taxon>Cyanobacteriota</taxon>
        <taxon>Cyanophyceae</taxon>
        <taxon>Nostocales</taxon>
        <taxon>Aphanizomenonaceae</taxon>
        <taxon>Aphanizomenon</taxon>
    </lineage>
</organism>
<dbReference type="AlphaFoldDB" id="A0A1B7WY03"/>
<name>A0A1B7WY03_APHFL</name>
<dbReference type="Proteomes" id="UP000092093">
    <property type="component" value="Unassembled WGS sequence"/>
</dbReference>
<accession>A0A1B7WY03</accession>
<dbReference type="EMBL" id="LJOW01000130">
    <property type="protein sequence ID" value="OBQ41996.1"/>
    <property type="molecule type" value="Genomic_DNA"/>
</dbReference>
<proteinExistence type="predicted"/>
<evidence type="ECO:0000313" key="2">
    <source>
        <dbReference type="Proteomes" id="UP000092093"/>
    </source>
</evidence>